<evidence type="ECO:0000313" key="4">
    <source>
        <dbReference type="EMBL" id="MBN8228928.1"/>
    </source>
</evidence>
<dbReference type="Gene3D" id="2.60.40.380">
    <property type="entry name" value="Purple acid phosphatase-like, N-terminal"/>
    <property type="match status" value="1"/>
</dbReference>
<accession>A0ABS3DBB1</accession>
<dbReference type="EMBL" id="JAFIMU010000007">
    <property type="protein sequence ID" value="MBN8228928.1"/>
    <property type="molecule type" value="Genomic_DNA"/>
</dbReference>
<name>A0ABS3DBB1_9BACT</name>
<dbReference type="CDD" id="cd07389">
    <property type="entry name" value="MPP_PhoD"/>
    <property type="match status" value="1"/>
</dbReference>
<keyword evidence="5" id="KW-1185">Reference proteome</keyword>
<reference evidence="4 5" key="1">
    <citation type="submission" date="2021-02" db="EMBL/GenBank/DDBJ databases">
        <title>De Novo genome assembly of isolated myxobacteria.</title>
        <authorList>
            <person name="Stevens D.C."/>
        </authorList>
    </citation>
    <scope>NUCLEOTIDE SEQUENCE [LARGE SCALE GENOMIC DNA]</scope>
    <source>
        <strain evidence="4 5">ATCC 29039</strain>
    </source>
</reference>
<dbReference type="InterPro" id="IPR032093">
    <property type="entry name" value="PhoD_N"/>
</dbReference>
<dbReference type="RefSeq" id="WP_207051815.1">
    <property type="nucleotide sequence ID" value="NZ_JAFIMU010000007.1"/>
</dbReference>
<dbReference type="InterPro" id="IPR038607">
    <property type="entry name" value="PhoD-like_sf"/>
</dbReference>
<dbReference type="PANTHER" id="PTHR43606:SF2">
    <property type="entry name" value="ALKALINE PHOSPHATASE FAMILY PROTEIN (AFU_ORTHOLOGUE AFUA_5G03860)"/>
    <property type="match status" value="1"/>
</dbReference>
<dbReference type="InterPro" id="IPR018946">
    <property type="entry name" value="PhoD-like_MPP"/>
</dbReference>
<evidence type="ECO:0000259" key="3">
    <source>
        <dbReference type="Pfam" id="PF16655"/>
    </source>
</evidence>
<evidence type="ECO:0000313" key="5">
    <source>
        <dbReference type="Proteomes" id="UP000664052"/>
    </source>
</evidence>
<dbReference type="Proteomes" id="UP000664052">
    <property type="component" value="Unassembled WGS sequence"/>
</dbReference>
<dbReference type="InterPro" id="IPR052900">
    <property type="entry name" value="Phospholipid_Metab_Enz"/>
</dbReference>
<protein>
    <submittedName>
        <fullName evidence="4">Alkaline phosphatase D family protein</fullName>
    </submittedName>
</protein>
<dbReference type="SUPFAM" id="SSF56300">
    <property type="entry name" value="Metallo-dependent phosphatases"/>
    <property type="match status" value="2"/>
</dbReference>
<feature type="domain" description="Phospholipase D N-terminal" evidence="3">
    <location>
        <begin position="73"/>
        <end position="167"/>
    </location>
</feature>
<feature type="domain" description="PhoD-like phosphatase metallophosphatase" evidence="2">
    <location>
        <begin position="179"/>
        <end position="376"/>
    </location>
</feature>
<evidence type="ECO:0000259" key="2">
    <source>
        <dbReference type="Pfam" id="PF09423"/>
    </source>
</evidence>
<gene>
    <name evidence="4" type="ORF">JYK02_15570</name>
</gene>
<proteinExistence type="predicted"/>
<dbReference type="PANTHER" id="PTHR43606">
    <property type="entry name" value="PHOSPHATASE, PUTATIVE (AFU_ORTHOLOGUE AFUA_6G08710)-RELATED"/>
    <property type="match status" value="1"/>
</dbReference>
<feature type="region of interest" description="Disordered" evidence="1">
    <location>
        <begin position="56"/>
        <end position="77"/>
    </location>
</feature>
<comment type="caution">
    <text evidence="4">The sequence shown here is derived from an EMBL/GenBank/DDBJ whole genome shotgun (WGS) entry which is preliminary data.</text>
</comment>
<dbReference type="Pfam" id="PF09423">
    <property type="entry name" value="PhoD"/>
    <property type="match status" value="2"/>
</dbReference>
<sequence length="743" mass="82429">MFRVEGGAPLDCALWKRLHPRFPLESIALFNPFKRRTFLQAVVAVAATTTFGCSDDDAETPEGSAGSPYFPQSLASGDPRPDSVVLWVRVEDTARAGEDLPLRLEVSPAEDFKTLVVEKTDLRALAEHDHAVKVKVTGLSPRTTYYYRFSYEKDGQRHTTRVGRTRTAPAAGDDVPVKFVFASCQDFIGRYYNAWQRLLQLDADLDFVVFLGDYVYETTGDTSFQSGDGGRAVRFSAPEEALPQGSGVTAFLAANSLSNYRDLYKNVRTDKQLQAVHERYPFIIVWDDHEFSDDCWQDVATYEDGKRDETQENRKLNAEQAFLEYIPLDTVQSPEGAIDVAQEPRFPNSRIYRDFEYGRHLKLLVTDYRSYRPDHLIPEDGYPGTVALEHPLLSAALQDQPEAVKATFRTDTFAYVNIDDAAYAAQKKVLQGVYVSQAKAAGLTDAEAAVKAAKWVAGPLALYYVNQVLAAVNKALQITPTADMPRGLAYAHMGKAALFNIQGSRYVVVKDTFDLFAAVKYQQTGGKSEDVFGPAQEKWFQETLATAQNTWKMVVSSTSLSALIWDFRQQADISDPTLRQRFYFSVDQWDGFPTKKKVMLNTLKAQGVQNTLFISGDIHASFASVEEGVPMLTAPGITSGSIKSLASLALIGAGYATGAPVYQHAVTEMEQTLTRSNPGMRFADADSHGFVMVEVKADETLATFHLIPAAEVAKDYSKRADSELEAKFTTHTFRVKNSDIQPA</sequence>
<feature type="domain" description="PhoD-like phosphatase metallophosphatase" evidence="2">
    <location>
        <begin position="519"/>
        <end position="702"/>
    </location>
</feature>
<dbReference type="InterPro" id="IPR029052">
    <property type="entry name" value="Metallo-depent_PP-like"/>
</dbReference>
<evidence type="ECO:0000256" key="1">
    <source>
        <dbReference type="SAM" id="MobiDB-lite"/>
    </source>
</evidence>
<dbReference type="Gene3D" id="3.60.21.70">
    <property type="entry name" value="PhoD-like phosphatase"/>
    <property type="match status" value="1"/>
</dbReference>
<organism evidence="4 5">
    <name type="scientific">Corallococcus macrosporus</name>
    <dbReference type="NCBI Taxonomy" id="35"/>
    <lineage>
        <taxon>Bacteria</taxon>
        <taxon>Pseudomonadati</taxon>
        <taxon>Myxococcota</taxon>
        <taxon>Myxococcia</taxon>
        <taxon>Myxococcales</taxon>
        <taxon>Cystobacterineae</taxon>
        <taxon>Myxococcaceae</taxon>
        <taxon>Corallococcus</taxon>
    </lineage>
</organism>
<dbReference type="Pfam" id="PF16655">
    <property type="entry name" value="PhoD_N"/>
    <property type="match status" value="1"/>
</dbReference>